<evidence type="ECO:0000313" key="1">
    <source>
        <dbReference type="EMBL" id="CAG5091487.1"/>
    </source>
</evidence>
<organism evidence="1 2">
    <name type="scientific">Oikopleura dioica</name>
    <name type="common">Tunicate</name>
    <dbReference type="NCBI Taxonomy" id="34765"/>
    <lineage>
        <taxon>Eukaryota</taxon>
        <taxon>Metazoa</taxon>
        <taxon>Chordata</taxon>
        <taxon>Tunicata</taxon>
        <taxon>Appendicularia</taxon>
        <taxon>Copelata</taxon>
        <taxon>Oikopleuridae</taxon>
        <taxon>Oikopleura</taxon>
    </lineage>
</organism>
<protein>
    <submittedName>
        <fullName evidence="1">Oidioi.mRNA.OKI2018_I69.PAR.g13072.t1.cds</fullName>
    </submittedName>
</protein>
<reference evidence="1 2" key="1">
    <citation type="submission" date="2021-04" db="EMBL/GenBank/DDBJ databases">
        <authorList>
            <person name="Bliznina A."/>
        </authorList>
    </citation>
    <scope>NUCLEOTIDE SEQUENCE [LARGE SCALE GENOMIC DNA]</scope>
</reference>
<dbReference type="EMBL" id="OU015568">
    <property type="protein sequence ID" value="CAG5091487.1"/>
    <property type="molecule type" value="Genomic_DNA"/>
</dbReference>
<name>A0ABN7S4U0_OIKDI</name>
<keyword evidence="2" id="KW-1185">Reference proteome</keyword>
<gene>
    <name evidence="1" type="ORF">OKIOD_LOCUS4630</name>
</gene>
<dbReference type="Proteomes" id="UP001158576">
    <property type="component" value="Chromosome PAR"/>
</dbReference>
<accession>A0ABN7S4U0</accession>
<proteinExistence type="predicted"/>
<evidence type="ECO:0000313" key="2">
    <source>
        <dbReference type="Proteomes" id="UP001158576"/>
    </source>
</evidence>
<sequence>MDKHEKKCLTRVKEIIPRQRPYGLSVYPIIEAIEFGYLSEKMRSFRKSRYLTFDIETLERKIEITNKKTTENAELRLLCIAIGSNFGYSRFFIRRDDSNDAAKQLVVKFVDEIESLALRERQYLPKELTDVIEHLENIVMKQDGYLKQYGVNESKSIWPYEKYASVIDIINDREFPAFEEFFSSLHNSHCDKKQYEKCRAEFYHNQKINPNFTMAHWLKHYNLMDVNPFAKAIDNQFRVFFDVFKIDPSYCMSLPKFAMACVFEKFSKTSPFIYSFHEKFRMEHKLLRENVIGGLVNVFSRYTELRPGVEAPRNAKFAPNGDPFTRVVFLDFNALYLFSQKWRYHQLQE</sequence>